<dbReference type="PIRSF" id="PIRSF000166">
    <property type="entry name" value="Coproporphyri_ox"/>
    <property type="match status" value="1"/>
</dbReference>
<dbReference type="GO" id="GO:0005737">
    <property type="term" value="C:cytoplasm"/>
    <property type="evidence" value="ECO:0007669"/>
    <property type="project" value="TreeGrafter"/>
</dbReference>
<keyword evidence="8" id="KW-1185">Reference proteome</keyword>
<dbReference type="EC" id="1.3.3.3" evidence="4"/>
<dbReference type="Gene3D" id="3.40.1500.10">
    <property type="entry name" value="Coproporphyrinogen III oxidase, aerobic"/>
    <property type="match status" value="1"/>
</dbReference>
<protein>
    <recommendedName>
        <fullName evidence="4">coproporphyrinogen oxidase</fullName>
        <ecNumber evidence="4">1.3.3.3</ecNumber>
    </recommendedName>
</protein>
<accession>A0A1E4TJ60</accession>
<dbReference type="NCBIfam" id="NF003727">
    <property type="entry name" value="PRK05330.1"/>
    <property type="match status" value="1"/>
</dbReference>
<evidence type="ECO:0000256" key="4">
    <source>
        <dbReference type="ARBA" id="ARBA00012869"/>
    </source>
</evidence>
<reference evidence="8" key="1">
    <citation type="submission" date="2016-02" db="EMBL/GenBank/DDBJ databases">
        <title>Comparative genomics of biotechnologically important yeasts.</title>
        <authorList>
            <consortium name="DOE Joint Genome Institute"/>
            <person name="Riley R."/>
            <person name="Haridas S."/>
            <person name="Wolfe K.H."/>
            <person name="Lopes M.R."/>
            <person name="Hittinger C.T."/>
            <person name="Goker M."/>
            <person name="Salamov A."/>
            <person name="Wisecaver J."/>
            <person name="Long T.M."/>
            <person name="Aerts A.L."/>
            <person name="Barry K."/>
            <person name="Choi C."/>
            <person name="Clum A."/>
            <person name="Coughlan A.Y."/>
            <person name="Deshpande S."/>
            <person name="Douglass A.P."/>
            <person name="Hanson S.J."/>
            <person name="Klenk H.-P."/>
            <person name="Labutti K."/>
            <person name="Lapidus A."/>
            <person name="Lindquist E."/>
            <person name="Lipzen A."/>
            <person name="Meier-Kolthoff J.P."/>
            <person name="Ohm R.A."/>
            <person name="Otillar R.P."/>
            <person name="Pangilinan J."/>
            <person name="Peng Y."/>
            <person name="Rokas A."/>
            <person name="Rosa C.A."/>
            <person name="Scheuner C."/>
            <person name="Sibirny A.A."/>
            <person name="Slot J.C."/>
            <person name="Stielow J.B."/>
            <person name="Sun H."/>
            <person name="Kurtzman C.P."/>
            <person name="Blackwell M."/>
            <person name="Jeffries T.W."/>
            <person name="Grigoriev I.V."/>
        </authorList>
    </citation>
    <scope>NUCLEOTIDE SEQUENCE [LARGE SCALE GENOMIC DNA]</scope>
    <source>
        <strain evidence="8">NRRL Y-17796</strain>
    </source>
</reference>
<evidence type="ECO:0000256" key="5">
    <source>
        <dbReference type="ARBA" id="ARBA00023002"/>
    </source>
</evidence>
<comment type="similarity">
    <text evidence="2">Belongs to the aerobic coproporphyrinogen-III oxidase family.</text>
</comment>
<evidence type="ECO:0000256" key="1">
    <source>
        <dbReference type="ARBA" id="ARBA00005168"/>
    </source>
</evidence>
<dbReference type="Proteomes" id="UP000095023">
    <property type="component" value="Unassembled WGS sequence"/>
</dbReference>
<dbReference type="Pfam" id="PF01218">
    <property type="entry name" value="Coprogen_oxidas"/>
    <property type="match status" value="1"/>
</dbReference>
<name>A0A1E4TJ60_9ASCO</name>
<dbReference type="UniPathway" id="UPA00251">
    <property type="reaction ID" value="UER00322"/>
</dbReference>
<evidence type="ECO:0000256" key="2">
    <source>
        <dbReference type="ARBA" id="ARBA00010644"/>
    </source>
</evidence>
<dbReference type="PANTHER" id="PTHR10755">
    <property type="entry name" value="COPROPORPHYRINOGEN III OXIDASE, MITOCHONDRIAL"/>
    <property type="match status" value="1"/>
</dbReference>
<dbReference type="PRINTS" id="PR00073">
    <property type="entry name" value="COPRGNOXDASE"/>
</dbReference>
<dbReference type="GO" id="GO:0004109">
    <property type="term" value="F:coproporphyrinogen oxidase activity"/>
    <property type="evidence" value="ECO:0007669"/>
    <property type="project" value="UniProtKB-EC"/>
</dbReference>
<dbReference type="InterPro" id="IPR036406">
    <property type="entry name" value="Coprogen_oxidase_aer_sf"/>
</dbReference>
<evidence type="ECO:0000256" key="6">
    <source>
        <dbReference type="ARBA" id="ARBA00023244"/>
    </source>
</evidence>
<sequence length="383" mass="43980">MHPRNELLTGIALGAVGVAAILNWQCIYDKIENVVRRRKPSSGRVKRAALKNEYDRDPEMRKKMEAYVLDLQSRIVTALEEIEDEGDEASAAFDGVERRPGKKFRRDPWERPNGRGHGLTCVIQDGSVFEKGGVNVSVIYGDLPKAVLERMSAYQTNMELEKVKSMKFCAIGLSMVIHPRNPHAPTFHCNYRYFDTDNGGMWWFGGGSDLTPSYLYEEDAVHFHTVLKNACDKFGEDLYAEFKTTCDLYFRNTHRNNEMRGIGGVFFDDFDRFEASKSFEMAKSLGNSVIESYCPLVRRRKDTPFTENQKRWQQLRRGRYVEFNLLHDRGTKFGIAMPDARTESILMSLPLTARWEYKHSPEVGTEEAKLMDAVLTPKDWVSL</sequence>
<evidence type="ECO:0000256" key="3">
    <source>
        <dbReference type="ARBA" id="ARBA00011738"/>
    </source>
</evidence>
<dbReference type="EMBL" id="KV453841">
    <property type="protein sequence ID" value="ODV91814.1"/>
    <property type="molecule type" value="Genomic_DNA"/>
</dbReference>
<dbReference type="InterPro" id="IPR001260">
    <property type="entry name" value="Coprogen_oxidase_aer"/>
</dbReference>
<dbReference type="AlphaFoldDB" id="A0A1E4TJ60"/>
<comment type="pathway">
    <text evidence="1">Porphyrin-containing compound metabolism; protoporphyrin-IX biosynthesis; protoporphyrinogen-IX from coproporphyrinogen-III (O2 route): step 1/1.</text>
</comment>
<dbReference type="PANTHER" id="PTHR10755:SF0">
    <property type="entry name" value="OXYGEN-DEPENDENT COPROPORPHYRINOGEN-III OXIDASE, MITOCHONDRIAL"/>
    <property type="match status" value="1"/>
</dbReference>
<dbReference type="GO" id="GO:0006782">
    <property type="term" value="P:protoporphyrinogen IX biosynthetic process"/>
    <property type="evidence" value="ECO:0007669"/>
    <property type="project" value="UniProtKB-UniPathway"/>
</dbReference>
<keyword evidence="5" id="KW-0560">Oxidoreductase</keyword>
<dbReference type="OrthoDB" id="15318at2759"/>
<proteinExistence type="inferred from homology"/>
<dbReference type="SUPFAM" id="SSF102886">
    <property type="entry name" value="Coproporphyrinogen III oxidase"/>
    <property type="match status" value="1"/>
</dbReference>
<keyword evidence="6" id="KW-0627">Porphyrin biosynthesis</keyword>
<gene>
    <name evidence="7" type="ORF">CANCADRAFT_30139</name>
</gene>
<comment type="subunit">
    <text evidence="3">Homodimer.</text>
</comment>
<organism evidence="7 8">
    <name type="scientific">Tortispora caseinolytica NRRL Y-17796</name>
    <dbReference type="NCBI Taxonomy" id="767744"/>
    <lineage>
        <taxon>Eukaryota</taxon>
        <taxon>Fungi</taxon>
        <taxon>Dikarya</taxon>
        <taxon>Ascomycota</taxon>
        <taxon>Saccharomycotina</taxon>
        <taxon>Trigonopsidomycetes</taxon>
        <taxon>Trigonopsidales</taxon>
        <taxon>Trigonopsidaceae</taxon>
        <taxon>Tortispora</taxon>
    </lineage>
</organism>
<evidence type="ECO:0000313" key="8">
    <source>
        <dbReference type="Proteomes" id="UP000095023"/>
    </source>
</evidence>
<evidence type="ECO:0000313" key="7">
    <source>
        <dbReference type="EMBL" id="ODV91814.1"/>
    </source>
</evidence>